<dbReference type="InterPro" id="IPR011009">
    <property type="entry name" value="Kinase-like_dom_sf"/>
</dbReference>
<dbReference type="OrthoDB" id="10261027at2759"/>
<proteinExistence type="predicted"/>
<dbReference type="PANTHER" id="PTHR44329">
    <property type="entry name" value="SERINE/THREONINE-PROTEIN KINASE TNNI3K-RELATED"/>
    <property type="match status" value="1"/>
</dbReference>
<keyword evidence="3" id="KW-1185">Reference proteome</keyword>
<dbReference type="SUPFAM" id="SSF56112">
    <property type="entry name" value="Protein kinase-like (PK-like)"/>
    <property type="match status" value="1"/>
</dbReference>
<dbReference type="InterPro" id="IPR051681">
    <property type="entry name" value="Ser/Thr_Kinases-Pseudokinases"/>
</dbReference>
<dbReference type="PANTHER" id="PTHR44329:SF214">
    <property type="entry name" value="PROTEIN KINASE DOMAIN-CONTAINING PROTEIN"/>
    <property type="match status" value="1"/>
</dbReference>
<evidence type="ECO:0000259" key="1">
    <source>
        <dbReference type="PROSITE" id="PS50011"/>
    </source>
</evidence>
<protein>
    <recommendedName>
        <fullName evidence="1">Protein kinase domain-containing protein</fullName>
    </recommendedName>
</protein>
<dbReference type="PROSITE" id="PS50011">
    <property type="entry name" value="PROTEIN_KINASE_DOM"/>
    <property type="match status" value="1"/>
</dbReference>
<dbReference type="Gene3D" id="1.10.510.10">
    <property type="entry name" value="Transferase(Phosphotransferase) domain 1"/>
    <property type="match status" value="1"/>
</dbReference>
<feature type="domain" description="Protein kinase" evidence="1">
    <location>
        <begin position="1"/>
        <end position="235"/>
    </location>
</feature>
<reference evidence="2" key="1">
    <citation type="submission" date="2016-10" db="EMBL/GenBank/DDBJ databases">
        <authorList>
            <person name="Benchimol M."/>
            <person name="Almeida L.G."/>
            <person name="Vasconcelos A.T."/>
            <person name="Perreira-Neves A."/>
            <person name="Rosa I.A."/>
            <person name="Tasca T."/>
            <person name="Bogo M.R."/>
            <person name="de Souza W."/>
        </authorList>
    </citation>
    <scope>NUCLEOTIDE SEQUENCE [LARGE SCALE GENOMIC DNA]</scope>
    <source>
        <strain evidence="2">K</strain>
    </source>
</reference>
<dbReference type="InterPro" id="IPR001245">
    <property type="entry name" value="Ser-Thr/Tyr_kinase_cat_dom"/>
</dbReference>
<dbReference type="RefSeq" id="XP_068350185.1">
    <property type="nucleotide sequence ID" value="XM_068511048.1"/>
</dbReference>
<dbReference type="Proteomes" id="UP000179807">
    <property type="component" value="Unassembled WGS sequence"/>
</dbReference>
<name>A0A1J4JD76_9EUKA</name>
<dbReference type="VEuPathDB" id="TrichDB:TRFO_36797"/>
<gene>
    <name evidence="2" type="ORF">TRFO_36797</name>
</gene>
<dbReference type="InterPro" id="IPR000719">
    <property type="entry name" value="Prot_kinase_dom"/>
</dbReference>
<evidence type="ECO:0000313" key="3">
    <source>
        <dbReference type="Proteomes" id="UP000179807"/>
    </source>
</evidence>
<dbReference type="GO" id="GO:0004674">
    <property type="term" value="F:protein serine/threonine kinase activity"/>
    <property type="evidence" value="ECO:0007669"/>
    <property type="project" value="TreeGrafter"/>
</dbReference>
<dbReference type="PRINTS" id="PR00109">
    <property type="entry name" value="TYRKINASE"/>
</dbReference>
<organism evidence="2 3">
    <name type="scientific">Tritrichomonas foetus</name>
    <dbReference type="NCBI Taxonomy" id="1144522"/>
    <lineage>
        <taxon>Eukaryota</taxon>
        <taxon>Metamonada</taxon>
        <taxon>Parabasalia</taxon>
        <taxon>Tritrichomonadida</taxon>
        <taxon>Tritrichomonadidae</taxon>
        <taxon>Tritrichomonas</taxon>
    </lineage>
</organism>
<dbReference type="PIRSF" id="PIRSF000654">
    <property type="entry name" value="Integrin-linked_kinase"/>
    <property type="match status" value="1"/>
</dbReference>
<dbReference type="Pfam" id="PF07714">
    <property type="entry name" value="PK_Tyr_Ser-Thr"/>
    <property type="match status" value="1"/>
</dbReference>
<dbReference type="AlphaFoldDB" id="A0A1J4JD76"/>
<dbReference type="GeneID" id="94845752"/>
<evidence type="ECO:0000313" key="2">
    <source>
        <dbReference type="EMBL" id="OHS97048.1"/>
    </source>
</evidence>
<dbReference type="GO" id="GO:0005524">
    <property type="term" value="F:ATP binding"/>
    <property type="evidence" value="ECO:0007669"/>
    <property type="project" value="InterPro"/>
</dbReference>
<sequence>MLQKFAKPNLFHLIMQKIFFSEIEVLINVSNPAVLSFNMSNFENLQQPVIITNYLENGSLDNILELESRGLCPEGWTTTKKFINILGIALGMDYLHSKGIIHRDLTADNILHDSHFYPHICDFRVSKISNIDNQGSMYSKIAGTPLYMAPEVINDGKISKKGDIFAYSFILYQLITGNRNLIQGETSFKVMNHIVKGNRPDLSYVQYEEVHKLLSYLWSENPSDRKSFQEICLFFVTSLKQNKCYFDDEIDYEEAEEYLLQFNKQ</sequence>
<comment type="caution">
    <text evidence="2">The sequence shown here is derived from an EMBL/GenBank/DDBJ whole genome shotgun (WGS) entry which is preliminary data.</text>
</comment>
<accession>A0A1J4JD76</accession>
<dbReference type="EMBL" id="MLAK01001140">
    <property type="protein sequence ID" value="OHS97048.1"/>
    <property type="molecule type" value="Genomic_DNA"/>
</dbReference>